<dbReference type="Gene3D" id="3.40.50.1240">
    <property type="entry name" value="Phosphoglycerate mutase-like"/>
    <property type="match status" value="1"/>
</dbReference>
<dbReference type="KEGG" id="tak:Tharo_2353"/>
<accession>A0A2R4BPP9</accession>
<protein>
    <submittedName>
        <fullName evidence="1">Putative phosphohistidine phosphatase</fullName>
    </submittedName>
</protein>
<keyword evidence="2" id="KW-1185">Reference proteome</keyword>
<evidence type="ECO:0000313" key="2">
    <source>
        <dbReference type="Proteomes" id="UP000241885"/>
    </source>
</evidence>
<proteinExistence type="predicted"/>
<dbReference type="InterPro" id="IPR029033">
    <property type="entry name" value="His_PPase_superfam"/>
</dbReference>
<dbReference type="CDD" id="cd07067">
    <property type="entry name" value="HP_PGM_like"/>
    <property type="match status" value="1"/>
</dbReference>
<organism evidence="1 2">
    <name type="scientific">Thauera aromatica K172</name>
    <dbReference type="NCBI Taxonomy" id="44139"/>
    <lineage>
        <taxon>Bacteria</taxon>
        <taxon>Pseudomonadati</taxon>
        <taxon>Pseudomonadota</taxon>
        <taxon>Betaproteobacteria</taxon>
        <taxon>Rhodocyclales</taxon>
        <taxon>Zoogloeaceae</taxon>
        <taxon>Thauera</taxon>
    </lineage>
</organism>
<name>A0A2R4BPP9_THAAR</name>
<dbReference type="Pfam" id="PF00300">
    <property type="entry name" value="His_Phos_1"/>
    <property type="match status" value="1"/>
</dbReference>
<evidence type="ECO:0000313" key="1">
    <source>
        <dbReference type="EMBL" id="AVR89250.1"/>
    </source>
</evidence>
<dbReference type="EMBL" id="CP028339">
    <property type="protein sequence ID" value="AVR89250.1"/>
    <property type="molecule type" value="Genomic_DNA"/>
</dbReference>
<dbReference type="InterPro" id="IPR013078">
    <property type="entry name" value="His_Pase_superF_clade-1"/>
</dbReference>
<reference evidence="1 2" key="1">
    <citation type="submission" date="2018-03" db="EMBL/GenBank/DDBJ databases">
        <title>Complete genome sequence of Thauera aromatica, a model organism for studying aromatic compound degradation under denitrifying conditions.</title>
        <authorList>
            <person name="Lo H.-Y."/>
            <person name="Goris T."/>
            <person name="Boll M."/>
            <person name="Mueller J.A."/>
        </authorList>
    </citation>
    <scope>NUCLEOTIDE SEQUENCE [LARGE SCALE GENOMIC DNA]</scope>
    <source>
        <strain evidence="1 2">K172</strain>
    </source>
</reference>
<dbReference type="SMART" id="SM00855">
    <property type="entry name" value="PGAM"/>
    <property type="match status" value="1"/>
</dbReference>
<dbReference type="AlphaFoldDB" id="A0A2R4BPP9"/>
<dbReference type="SUPFAM" id="SSF53254">
    <property type="entry name" value="Phosphoglycerate mutase-like"/>
    <property type="match status" value="1"/>
</dbReference>
<sequence>MMPALAPGENCDMNLLLWRHAEAADGLPDHTRPLTARGLEQARRMAHWIEAHRPKDLRVLASPSLRTRQTASALTDDFRIVAGLGPDGSVADLLAASGWPDASGATLVIGHQPALGRLAALLLSGTEADWTIKKGALWWFTNRVREGETQTVLRAAIPSDLL</sequence>
<gene>
    <name evidence="1" type="ORF">Tharo_2353</name>
</gene>
<dbReference type="Proteomes" id="UP000241885">
    <property type="component" value="Chromosome"/>
</dbReference>